<dbReference type="AlphaFoldDB" id="A0A9W9YLD3"/>
<organism evidence="1 2">
    <name type="scientific">Desmophyllum pertusum</name>
    <dbReference type="NCBI Taxonomy" id="174260"/>
    <lineage>
        <taxon>Eukaryota</taxon>
        <taxon>Metazoa</taxon>
        <taxon>Cnidaria</taxon>
        <taxon>Anthozoa</taxon>
        <taxon>Hexacorallia</taxon>
        <taxon>Scleractinia</taxon>
        <taxon>Caryophylliina</taxon>
        <taxon>Caryophylliidae</taxon>
        <taxon>Desmophyllum</taxon>
    </lineage>
</organism>
<name>A0A9W9YLD3_9CNID</name>
<sequence>MISSLNYNILYAIVVLRFATTNPGVSDNVDNVDNVDKFLRRFYGDDYMEMRPEIHSNGDSIVH</sequence>
<evidence type="ECO:0000313" key="2">
    <source>
        <dbReference type="Proteomes" id="UP001163046"/>
    </source>
</evidence>
<protein>
    <submittedName>
        <fullName evidence="1">Uncharacterized protein</fullName>
    </submittedName>
</protein>
<dbReference type="Proteomes" id="UP001163046">
    <property type="component" value="Unassembled WGS sequence"/>
</dbReference>
<keyword evidence="2" id="KW-1185">Reference proteome</keyword>
<gene>
    <name evidence="1" type="ORF">OS493_025464</name>
</gene>
<evidence type="ECO:0000313" key="1">
    <source>
        <dbReference type="EMBL" id="KAJ7356355.1"/>
    </source>
</evidence>
<comment type="caution">
    <text evidence="1">The sequence shown here is derived from an EMBL/GenBank/DDBJ whole genome shotgun (WGS) entry which is preliminary data.</text>
</comment>
<proteinExistence type="predicted"/>
<dbReference type="EMBL" id="MU827322">
    <property type="protein sequence ID" value="KAJ7356355.1"/>
    <property type="molecule type" value="Genomic_DNA"/>
</dbReference>
<reference evidence="1" key="1">
    <citation type="submission" date="2023-01" db="EMBL/GenBank/DDBJ databases">
        <title>Genome assembly of the deep-sea coral Lophelia pertusa.</title>
        <authorList>
            <person name="Herrera S."/>
            <person name="Cordes E."/>
        </authorList>
    </citation>
    <scope>NUCLEOTIDE SEQUENCE</scope>
    <source>
        <strain evidence="1">USNM1676648</strain>
        <tissue evidence="1">Polyp</tissue>
    </source>
</reference>
<accession>A0A9W9YLD3</accession>